<dbReference type="Proteomes" id="UP000663852">
    <property type="component" value="Unassembled WGS sequence"/>
</dbReference>
<evidence type="ECO:0000313" key="2">
    <source>
        <dbReference type="EMBL" id="CAF1151601.1"/>
    </source>
</evidence>
<protein>
    <submittedName>
        <fullName evidence="2">Uncharacterized protein</fullName>
    </submittedName>
</protein>
<sequence>MSFQSLNPDLTAKVLLLANLQRNFVQNPNQESNPGKQPSIIHPLVMPSLNVSSQKISAMLSALASPSIAGTSSTIANVHPMQSSLVSHTVVNNNNNYKMNFSTNSRQNGSGFGWGNRERKMDENWRLQNRNI</sequence>
<organism evidence="2 4">
    <name type="scientific">Adineta ricciae</name>
    <name type="common">Rotifer</name>
    <dbReference type="NCBI Taxonomy" id="249248"/>
    <lineage>
        <taxon>Eukaryota</taxon>
        <taxon>Metazoa</taxon>
        <taxon>Spiralia</taxon>
        <taxon>Gnathifera</taxon>
        <taxon>Rotifera</taxon>
        <taxon>Eurotatoria</taxon>
        <taxon>Bdelloidea</taxon>
        <taxon>Adinetida</taxon>
        <taxon>Adinetidae</taxon>
        <taxon>Adineta</taxon>
    </lineage>
</organism>
<dbReference type="EMBL" id="CAJNOJ010000120">
    <property type="protein sequence ID" value="CAF1151601.1"/>
    <property type="molecule type" value="Genomic_DNA"/>
</dbReference>
<accession>A0A814STC4</accession>
<dbReference type="OrthoDB" id="10049035at2759"/>
<comment type="caution">
    <text evidence="2">The sequence shown here is derived from an EMBL/GenBank/DDBJ whole genome shotgun (WGS) entry which is preliminary data.</text>
</comment>
<dbReference type="AlphaFoldDB" id="A0A814STC4"/>
<evidence type="ECO:0000313" key="1">
    <source>
        <dbReference type="EMBL" id="CAF0893970.1"/>
    </source>
</evidence>
<name>A0A814STC4_ADIRI</name>
<gene>
    <name evidence="2" type="ORF">EDS130_LOCUS22640</name>
    <name evidence="1" type="ORF">XAT740_LOCUS7663</name>
</gene>
<evidence type="ECO:0000313" key="4">
    <source>
        <dbReference type="Proteomes" id="UP000663852"/>
    </source>
</evidence>
<reference evidence="2" key="1">
    <citation type="submission" date="2021-02" db="EMBL/GenBank/DDBJ databases">
        <authorList>
            <person name="Nowell W R."/>
        </authorList>
    </citation>
    <scope>NUCLEOTIDE SEQUENCE</scope>
</reference>
<evidence type="ECO:0000313" key="3">
    <source>
        <dbReference type="Proteomes" id="UP000663828"/>
    </source>
</evidence>
<keyword evidence="3" id="KW-1185">Reference proteome</keyword>
<dbReference type="EMBL" id="CAJNOR010000371">
    <property type="protein sequence ID" value="CAF0893970.1"/>
    <property type="molecule type" value="Genomic_DNA"/>
</dbReference>
<proteinExistence type="predicted"/>
<dbReference type="Proteomes" id="UP000663828">
    <property type="component" value="Unassembled WGS sequence"/>
</dbReference>